<dbReference type="EMBL" id="UYJE01001061">
    <property type="protein sequence ID" value="VDH98857.1"/>
    <property type="molecule type" value="Genomic_DNA"/>
</dbReference>
<feature type="compositionally biased region" description="Basic and acidic residues" evidence="2">
    <location>
        <begin position="14"/>
        <end position="38"/>
    </location>
</feature>
<evidence type="ECO:0000313" key="4">
    <source>
        <dbReference type="Proteomes" id="UP000596742"/>
    </source>
</evidence>
<comment type="caution">
    <text evidence="3">The sequence shown here is derived from an EMBL/GenBank/DDBJ whole genome shotgun (WGS) entry which is preliminary data.</text>
</comment>
<accession>A0A8B6C289</accession>
<gene>
    <name evidence="3" type="ORF">MGAL_10B051425</name>
</gene>
<feature type="compositionally biased region" description="Polar residues" evidence="2">
    <location>
        <begin position="152"/>
        <end position="209"/>
    </location>
</feature>
<dbReference type="AlphaFoldDB" id="A0A8B6C289"/>
<feature type="compositionally biased region" description="Basic and acidic residues" evidence="2">
    <location>
        <begin position="272"/>
        <end position="282"/>
    </location>
</feature>
<feature type="compositionally biased region" description="Polar residues" evidence="2">
    <location>
        <begin position="300"/>
        <end position="321"/>
    </location>
</feature>
<feature type="compositionally biased region" description="Basic and acidic residues" evidence="2">
    <location>
        <begin position="322"/>
        <end position="332"/>
    </location>
</feature>
<dbReference type="Proteomes" id="UP000596742">
    <property type="component" value="Unassembled WGS sequence"/>
</dbReference>
<feature type="coiled-coil region" evidence="1">
    <location>
        <begin position="527"/>
        <end position="559"/>
    </location>
</feature>
<sequence>MAESTSPLPPSNRNTERGTNHDSEIDDRDIFDTPREEIDVGNSIERNKRDDQTNGNDTSRSRNSQINDNDTSRSRISQINENDTSRSRNSQINGNDISRSRNLQINENDTSRSRNSQINENETSQSRTSQINENDTSRSRISQIKENDTSRSRTSQSNGNDTSRSGTSQINGNDTSRSGTSQINGNDTSRSRNSLINENDISPSRSSPTKPRVIDSETKYTVGEDNSHPNNSENSNKDGKNSVNSKKETKRNNYSKEEILKGDNTTRSNQNNKKDETGKSPDGEDENEITNTKKVEKENQSVSDDGNINNNSNHPTFSEIQKANDDSLKSPSREPITNNNVTSSASEKHSDSDRYTDSETTGGKSSLSEHTPRSQTKKSKKKPKRSSKSPKPTKSKSILKTEESKPHKPLAFMSSLLEDGTTPRNPTRDSGDSTVVSLPAINRQNVINKVYVDDTEKIVNKYPKRDKDFKLEFVYDLRPKYPSWYAPEKRLSRREEKVFSDMSGVYADYKQQDERHLSKTKTMDDRLKKLEKLKREEIKEKKRKKLEAAYEQYEQLKDVREKFDIMCWYRNHTQYITPRVLEHEKLSRHVYGLPESLKEQQKLIKNLKRKPKKRTKNGNRIDSH</sequence>
<proteinExistence type="predicted"/>
<protein>
    <submittedName>
        <fullName evidence="3">Uncharacterized protein</fullName>
    </submittedName>
</protein>
<feature type="compositionally biased region" description="Basic and acidic residues" evidence="2">
    <location>
        <begin position="135"/>
        <end position="151"/>
    </location>
</feature>
<keyword evidence="1" id="KW-0175">Coiled coil</keyword>
<feature type="region of interest" description="Disordered" evidence="2">
    <location>
        <begin position="1"/>
        <end position="435"/>
    </location>
</feature>
<keyword evidence="4" id="KW-1185">Reference proteome</keyword>
<feature type="compositionally biased region" description="Basic residues" evidence="2">
    <location>
        <begin position="375"/>
        <end position="394"/>
    </location>
</feature>
<reference evidence="3" key="1">
    <citation type="submission" date="2018-11" db="EMBL/GenBank/DDBJ databases">
        <authorList>
            <person name="Alioto T."/>
            <person name="Alioto T."/>
        </authorList>
    </citation>
    <scope>NUCLEOTIDE SEQUENCE</scope>
</reference>
<feature type="compositionally biased region" description="Polar residues" evidence="2">
    <location>
        <begin position="53"/>
        <end position="134"/>
    </location>
</feature>
<evidence type="ECO:0000313" key="3">
    <source>
        <dbReference type="EMBL" id="VDH98857.1"/>
    </source>
</evidence>
<feature type="compositionally biased region" description="Basic and acidic residues" evidence="2">
    <location>
        <begin position="346"/>
        <end position="357"/>
    </location>
</feature>
<name>A0A8B6C289_MYTGA</name>
<feature type="compositionally biased region" description="Polar residues" evidence="2">
    <location>
        <begin position="335"/>
        <end position="345"/>
    </location>
</feature>
<organism evidence="3 4">
    <name type="scientific">Mytilus galloprovincialis</name>
    <name type="common">Mediterranean mussel</name>
    <dbReference type="NCBI Taxonomy" id="29158"/>
    <lineage>
        <taxon>Eukaryota</taxon>
        <taxon>Metazoa</taxon>
        <taxon>Spiralia</taxon>
        <taxon>Lophotrochozoa</taxon>
        <taxon>Mollusca</taxon>
        <taxon>Bivalvia</taxon>
        <taxon>Autobranchia</taxon>
        <taxon>Pteriomorphia</taxon>
        <taxon>Mytilida</taxon>
        <taxon>Mytiloidea</taxon>
        <taxon>Mytilidae</taxon>
        <taxon>Mytilinae</taxon>
        <taxon>Mytilus</taxon>
    </lineage>
</organism>
<dbReference type="OrthoDB" id="6144889at2759"/>
<evidence type="ECO:0000256" key="2">
    <source>
        <dbReference type="SAM" id="MobiDB-lite"/>
    </source>
</evidence>
<feature type="compositionally biased region" description="Polar residues" evidence="2">
    <location>
        <begin position="358"/>
        <end position="369"/>
    </location>
</feature>
<feature type="compositionally biased region" description="Basic and acidic residues" evidence="2">
    <location>
        <begin position="235"/>
        <end position="261"/>
    </location>
</feature>
<evidence type="ECO:0000256" key="1">
    <source>
        <dbReference type="SAM" id="Coils"/>
    </source>
</evidence>